<dbReference type="EMBL" id="CP001287">
    <property type="protein sequence ID" value="ACK65391.1"/>
    <property type="molecule type" value="Genomic_DNA"/>
</dbReference>
<evidence type="ECO:0000313" key="2">
    <source>
        <dbReference type="Proteomes" id="UP000008204"/>
    </source>
</evidence>
<dbReference type="HOGENOM" id="CLU_3342788_0_0_3"/>
<protein>
    <submittedName>
        <fullName evidence="1">Uncharacterized protein</fullName>
    </submittedName>
</protein>
<name>B7K3P9_RIPO1</name>
<sequence length="37" mass="4287">MLSVKFSGYRRKIYGKFPDKILYTGIIQKASVFCDRG</sequence>
<accession>B7K3P9</accession>
<dbReference type="KEGG" id="cyp:PCC8801_1328"/>
<organism evidence="1 2">
    <name type="scientific">Rippkaea orientalis (strain PCC 8801 / RF-1)</name>
    <name type="common">Cyanothece sp. (strain PCC 8801)</name>
    <dbReference type="NCBI Taxonomy" id="41431"/>
    <lineage>
        <taxon>Bacteria</taxon>
        <taxon>Bacillati</taxon>
        <taxon>Cyanobacteriota</taxon>
        <taxon>Cyanophyceae</taxon>
        <taxon>Oscillatoriophycideae</taxon>
        <taxon>Chroococcales</taxon>
        <taxon>Aphanothecaceae</taxon>
        <taxon>Rippkaea</taxon>
        <taxon>Rippkaea orientalis</taxon>
    </lineage>
</organism>
<dbReference type="Proteomes" id="UP000008204">
    <property type="component" value="Chromosome"/>
</dbReference>
<proteinExistence type="predicted"/>
<dbReference type="STRING" id="41431.PCC8801_1328"/>
<evidence type="ECO:0000313" key="1">
    <source>
        <dbReference type="EMBL" id="ACK65391.1"/>
    </source>
</evidence>
<reference evidence="2" key="1">
    <citation type="journal article" date="2011" name="MBio">
        <title>Novel metabolic attributes of the genus Cyanothece, comprising a group of unicellular nitrogen-fixing Cyanobacteria.</title>
        <authorList>
            <person name="Bandyopadhyay A."/>
            <person name="Elvitigala T."/>
            <person name="Welsh E."/>
            <person name="Stockel J."/>
            <person name="Liberton M."/>
            <person name="Min H."/>
            <person name="Sherman L.A."/>
            <person name="Pakrasi H.B."/>
        </authorList>
    </citation>
    <scope>NUCLEOTIDE SEQUENCE [LARGE SCALE GENOMIC DNA]</scope>
    <source>
        <strain evidence="2">PCC 8801</strain>
    </source>
</reference>
<dbReference type="AlphaFoldDB" id="B7K3P9"/>
<keyword evidence="2" id="KW-1185">Reference proteome</keyword>
<gene>
    <name evidence="1" type="ordered locus">PCC8801_1328</name>
</gene>